<dbReference type="InterPro" id="IPR002350">
    <property type="entry name" value="Kazal_dom"/>
</dbReference>
<evidence type="ECO:0000313" key="4">
    <source>
        <dbReference type="Proteomes" id="UP000801492"/>
    </source>
</evidence>
<dbReference type="Proteomes" id="UP000801492">
    <property type="component" value="Unassembled WGS sequence"/>
</dbReference>
<evidence type="ECO:0000259" key="2">
    <source>
        <dbReference type="PROSITE" id="PS51465"/>
    </source>
</evidence>
<accession>A0A8K0D470</accession>
<comment type="caution">
    <text evidence="3">The sequence shown here is derived from an EMBL/GenBank/DDBJ whole genome shotgun (WGS) entry which is preliminary data.</text>
</comment>
<dbReference type="InterPro" id="IPR039932">
    <property type="entry name" value="Spink4-like"/>
</dbReference>
<feature type="domain" description="Kazal-like" evidence="2">
    <location>
        <begin position="53"/>
        <end position="106"/>
    </location>
</feature>
<dbReference type="GO" id="GO:0004867">
    <property type="term" value="F:serine-type endopeptidase inhibitor activity"/>
    <property type="evidence" value="ECO:0007669"/>
    <property type="project" value="InterPro"/>
</dbReference>
<gene>
    <name evidence="3" type="ORF">ILUMI_09269</name>
</gene>
<dbReference type="PROSITE" id="PS51465">
    <property type="entry name" value="KAZAL_2"/>
    <property type="match status" value="1"/>
</dbReference>
<dbReference type="InterPro" id="IPR036058">
    <property type="entry name" value="Kazal_dom_sf"/>
</dbReference>
<dbReference type="EMBL" id="VTPC01004662">
    <property type="protein sequence ID" value="KAF2896906.1"/>
    <property type="molecule type" value="Genomic_DNA"/>
</dbReference>
<evidence type="ECO:0000256" key="1">
    <source>
        <dbReference type="SAM" id="SignalP"/>
    </source>
</evidence>
<proteinExistence type="predicted"/>
<sequence>MRRSAVCVFALLIVCQSLSVFSRQVDFNDNNFEDQFNQQPSQLPTGTTTTTPSPRYTNCVNACPSTPQYAPVCGTDSVSYYNVQRLKCAQGCGLNVQQAHLGTCRPSAGGK</sequence>
<evidence type="ECO:0000313" key="3">
    <source>
        <dbReference type="EMBL" id="KAF2896906.1"/>
    </source>
</evidence>
<name>A0A8K0D470_IGNLU</name>
<dbReference type="SUPFAM" id="SSF100895">
    <property type="entry name" value="Kazal-type serine protease inhibitors"/>
    <property type="match status" value="1"/>
</dbReference>
<protein>
    <recommendedName>
        <fullName evidence="2">Kazal-like domain-containing protein</fullName>
    </recommendedName>
</protein>
<dbReference type="AlphaFoldDB" id="A0A8K0D470"/>
<dbReference type="Gene3D" id="3.30.60.30">
    <property type="match status" value="1"/>
</dbReference>
<feature type="signal peptide" evidence="1">
    <location>
        <begin position="1"/>
        <end position="22"/>
    </location>
</feature>
<keyword evidence="1" id="KW-0732">Signal</keyword>
<reference evidence="3" key="1">
    <citation type="submission" date="2019-08" db="EMBL/GenBank/DDBJ databases">
        <title>The genome of the North American firefly Photinus pyralis.</title>
        <authorList>
            <consortium name="Photinus pyralis genome working group"/>
            <person name="Fallon T.R."/>
            <person name="Sander Lower S.E."/>
            <person name="Weng J.-K."/>
        </authorList>
    </citation>
    <scope>NUCLEOTIDE SEQUENCE</scope>
    <source>
        <strain evidence="3">TRF0915ILg1</strain>
        <tissue evidence="3">Whole body</tissue>
    </source>
</reference>
<dbReference type="PANTHER" id="PTHR21179:SF1">
    <property type="entry name" value="KAZ1-TYPE SERINE PROTEASE INHIBITOR-LIKE PROTEIN TYPE EPSILON-RELATED"/>
    <property type="match status" value="1"/>
</dbReference>
<dbReference type="PANTHER" id="PTHR21179">
    <property type="entry name" value="SERINE-TYPE ENDOPEPTIDASE INHIBITOR"/>
    <property type="match status" value="1"/>
</dbReference>
<feature type="chain" id="PRO_5035420995" description="Kazal-like domain-containing protein" evidence="1">
    <location>
        <begin position="23"/>
        <end position="111"/>
    </location>
</feature>
<organism evidence="3 4">
    <name type="scientific">Ignelater luminosus</name>
    <name type="common">Cucubano</name>
    <name type="synonym">Pyrophorus luminosus</name>
    <dbReference type="NCBI Taxonomy" id="2038154"/>
    <lineage>
        <taxon>Eukaryota</taxon>
        <taxon>Metazoa</taxon>
        <taxon>Ecdysozoa</taxon>
        <taxon>Arthropoda</taxon>
        <taxon>Hexapoda</taxon>
        <taxon>Insecta</taxon>
        <taxon>Pterygota</taxon>
        <taxon>Neoptera</taxon>
        <taxon>Endopterygota</taxon>
        <taxon>Coleoptera</taxon>
        <taxon>Polyphaga</taxon>
        <taxon>Elateriformia</taxon>
        <taxon>Elateroidea</taxon>
        <taxon>Elateridae</taxon>
        <taxon>Agrypninae</taxon>
        <taxon>Pyrophorini</taxon>
        <taxon>Ignelater</taxon>
    </lineage>
</organism>
<dbReference type="OrthoDB" id="126772at2759"/>
<keyword evidence="4" id="KW-1185">Reference proteome</keyword>